<dbReference type="GO" id="GO:0005886">
    <property type="term" value="C:plasma membrane"/>
    <property type="evidence" value="ECO:0007669"/>
    <property type="project" value="TreeGrafter"/>
</dbReference>
<evidence type="ECO:0000256" key="4">
    <source>
        <dbReference type="ARBA" id="ARBA00022989"/>
    </source>
</evidence>
<dbReference type="Proteomes" id="UP000310108">
    <property type="component" value="Unassembled WGS sequence"/>
</dbReference>
<evidence type="ECO:0000256" key="5">
    <source>
        <dbReference type="ARBA" id="ARBA00023136"/>
    </source>
</evidence>
<dbReference type="GO" id="GO:0022857">
    <property type="term" value="F:transmembrane transporter activity"/>
    <property type="evidence" value="ECO:0007669"/>
    <property type="project" value="InterPro"/>
</dbReference>
<comment type="caution">
    <text evidence="9">The sequence shown here is derived from an EMBL/GenBank/DDBJ whole genome shotgun (WGS) entry which is preliminary data.</text>
</comment>
<proteinExistence type="predicted"/>
<feature type="transmembrane region" description="Helical" evidence="7">
    <location>
        <begin position="180"/>
        <end position="202"/>
    </location>
</feature>
<dbReference type="InterPro" id="IPR036259">
    <property type="entry name" value="MFS_trans_sf"/>
</dbReference>
<evidence type="ECO:0000256" key="2">
    <source>
        <dbReference type="ARBA" id="ARBA00022448"/>
    </source>
</evidence>
<feature type="transmembrane region" description="Helical" evidence="7">
    <location>
        <begin position="251"/>
        <end position="272"/>
    </location>
</feature>
<dbReference type="OrthoDB" id="10021397at2759"/>
<dbReference type="AlphaFoldDB" id="A0A4U6X1K9"/>
<dbReference type="Gene3D" id="1.20.1250.20">
    <property type="entry name" value="MFS general substrate transporter like domains"/>
    <property type="match status" value="1"/>
</dbReference>
<protein>
    <submittedName>
        <fullName evidence="9">Putative HC-toxin efflux carrier TOXA</fullName>
    </submittedName>
</protein>
<feature type="region of interest" description="Disordered" evidence="6">
    <location>
        <begin position="1"/>
        <end position="34"/>
    </location>
</feature>
<feature type="transmembrane region" description="Helical" evidence="7">
    <location>
        <begin position="55"/>
        <end position="80"/>
    </location>
</feature>
<evidence type="ECO:0000256" key="1">
    <source>
        <dbReference type="ARBA" id="ARBA00004141"/>
    </source>
</evidence>
<accession>A0A4U6X1K9</accession>
<organism evidence="9 10">
    <name type="scientific">Colletotrichum tanaceti</name>
    <dbReference type="NCBI Taxonomy" id="1306861"/>
    <lineage>
        <taxon>Eukaryota</taxon>
        <taxon>Fungi</taxon>
        <taxon>Dikarya</taxon>
        <taxon>Ascomycota</taxon>
        <taxon>Pezizomycotina</taxon>
        <taxon>Sordariomycetes</taxon>
        <taxon>Hypocreomycetidae</taxon>
        <taxon>Glomerellales</taxon>
        <taxon>Glomerellaceae</taxon>
        <taxon>Colletotrichum</taxon>
        <taxon>Colletotrichum destructivum species complex</taxon>
    </lineage>
</organism>
<evidence type="ECO:0000256" key="3">
    <source>
        <dbReference type="ARBA" id="ARBA00022692"/>
    </source>
</evidence>
<feature type="transmembrane region" description="Helical" evidence="7">
    <location>
        <begin position="147"/>
        <end position="168"/>
    </location>
</feature>
<feature type="transmembrane region" description="Helical" evidence="7">
    <location>
        <begin position="292"/>
        <end position="309"/>
    </location>
</feature>
<dbReference type="CDD" id="cd17502">
    <property type="entry name" value="MFS_Azr1_MDR_like"/>
    <property type="match status" value="1"/>
</dbReference>
<feature type="compositionally biased region" description="Basic and acidic residues" evidence="6">
    <location>
        <begin position="8"/>
        <end position="26"/>
    </location>
</feature>
<keyword evidence="4 7" id="KW-1133">Transmembrane helix</keyword>
<keyword evidence="5 7" id="KW-0472">Membrane</keyword>
<feature type="transmembrane region" description="Helical" evidence="7">
    <location>
        <begin position="370"/>
        <end position="389"/>
    </location>
</feature>
<dbReference type="PANTHER" id="PTHR23501:SF199">
    <property type="entry name" value="MFS EFFLUX TRANSPORTER INPD-RELATED"/>
    <property type="match status" value="1"/>
</dbReference>
<name>A0A4U6X1K9_9PEZI</name>
<dbReference type="Pfam" id="PF07690">
    <property type="entry name" value="MFS_1"/>
    <property type="match status" value="1"/>
</dbReference>
<dbReference type="PANTHER" id="PTHR23501">
    <property type="entry name" value="MAJOR FACILITATOR SUPERFAMILY"/>
    <property type="match status" value="1"/>
</dbReference>
<keyword evidence="10" id="KW-1185">Reference proteome</keyword>
<reference evidence="9 10" key="1">
    <citation type="journal article" date="2019" name="PLoS ONE">
        <title>Comparative genome analysis indicates high evolutionary potential of pathogenicity genes in Colletotrichum tanaceti.</title>
        <authorList>
            <person name="Lelwala R.V."/>
            <person name="Korhonen P.K."/>
            <person name="Young N.D."/>
            <person name="Scott J.B."/>
            <person name="Ades P.A."/>
            <person name="Gasser R.B."/>
            <person name="Taylor P.W.J."/>
        </authorList>
    </citation>
    <scope>NUCLEOTIDE SEQUENCE [LARGE SCALE GENOMIC DNA]</scope>
    <source>
        <strain evidence="9">BRIP57314</strain>
    </source>
</reference>
<feature type="transmembrane region" description="Helical" evidence="7">
    <location>
        <begin position="122"/>
        <end position="141"/>
    </location>
</feature>
<evidence type="ECO:0000313" key="9">
    <source>
        <dbReference type="EMBL" id="TKW49262.1"/>
    </source>
</evidence>
<feature type="transmembrane region" description="Helical" evidence="7">
    <location>
        <begin position="533"/>
        <end position="553"/>
    </location>
</feature>
<gene>
    <name evidence="9" type="primary">TOXA</name>
    <name evidence="9" type="ORF">CTA1_7391</name>
</gene>
<feature type="domain" description="Major facilitator superfamily (MFS) profile" evidence="8">
    <location>
        <begin position="57"/>
        <end position="556"/>
    </location>
</feature>
<evidence type="ECO:0000313" key="10">
    <source>
        <dbReference type="Proteomes" id="UP000310108"/>
    </source>
</evidence>
<keyword evidence="2" id="KW-0813">Transport</keyword>
<evidence type="ECO:0000256" key="7">
    <source>
        <dbReference type="SAM" id="Phobius"/>
    </source>
</evidence>
<dbReference type="SUPFAM" id="SSF103473">
    <property type="entry name" value="MFS general substrate transporter"/>
    <property type="match status" value="1"/>
</dbReference>
<keyword evidence="3 7" id="KW-0812">Transmembrane</keyword>
<sequence length="570" mass="59219">MATTADDPSSHDARSGYQDHEKEKTTTDTGLSTKPDVSLNTTTTTLDALPGWKVLVIWSAIALGVLCTFLDEGIIATAIPRITDDFGSLTDVGWYGSAYQMTLCAFQLVFGRLYNQFPVKAVFLASLAVFELGSLVCAVSPTSTAFVAGRAVAGLGASGLQCGCMVLISATLPAKQLPMYVGAIGMVYGVAAVLGPVLGGVITNSHLTWRWCFYINLPIAVPPAVATLFLVKSPPPTDEQRRPWPEKIRGLDYLGMLLLLPGVTSLLLALQLGGGGGGGGSGSAPSAWDDGRTIACFVVSGVLVAGFAVEQRWMGEKALVPPRLAMKRVVAFGALFGFCLDGAFFTLVYYVPLWFQAIQGATPEQSGVRYLALCLAFILTIFLSGWGVTKTGYYQPFMLAGTVLLSIGAGLLSTLEVASGADRWIPFQVIAGLGIGASTQQAAVAVQSSLGAPADVAIGVSVVLFFQCLGPTTAISAAQTVLASVLASGIAAEVPGVDPRAVRGSGATGLKDLVPAEQLGSLVRVYNHAITRAYLVAAALAAASLVGVVGVGLKKIEVEGDTEKSDVESR</sequence>
<dbReference type="PROSITE" id="PS50850">
    <property type="entry name" value="MFS"/>
    <property type="match status" value="1"/>
</dbReference>
<evidence type="ECO:0000256" key="6">
    <source>
        <dbReference type="SAM" id="MobiDB-lite"/>
    </source>
</evidence>
<feature type="transmembrane region" description="Helical" evidence="7">
    <location>
        <begin position="208"/>
        <end position="231"/>
    </location>
</feature>
<evidence type="ECO:0000259" key="8">
    <source>
        <dbReference type="PROSITE" id="PS50850"/>
    </source>
</evidence>
<feature type="transmembrane region" description="Helical" evidence="7">
    <location>
        <begin position="92"/>
        <end position="110"/>
    </location>
</feature>
<dbReference type="InterPro" id="IPR011701">
    <property type="entry name" value="MFS"/>
</dbReference>
<comment type="subcellular location">
    <subcellularLocation>
        <location evidence="1">Membrane</location>
        <topology evidence="1">Multi-pass membrane protein</topology>
    </subcellularLocation>
</comment>
<dbReference type="EMBL" id="PJEX01000582">
    <property type="protein sequence ID" value="TKW49262.1"/>
    <property type="molecule type" value="Genomic_DNA"/>
</dbReference>
<feature type="transmembrane region" description="Helical" evidence="7">
    <location>
        <begin position="329"/>
        <end position="350"/>
    </location>
</feature>
<dbReference type="InterPro" id="IPR020846">
    <property type="entry name" value="MFS_dom"/>
</dbReference>
<dbReference type="FunFam" id="1.20.1250.20:FF:000196">
    <property type="entry name" value="MFS toxin efflux pump (AflT)"/>
    <property type="match status" value="1"/>
</dbReference>